<evidence type="ECO:0000259" key="5">
    <source>
        <dbReference type="Pfam" id="PF04734"/>
    </source>
</evidence>
<dbReference type="GO" id="GO:0046512">
    <property type="term" value="P:sphingosine biosynthetic process"/>
    <property type="evidence" value="ECO:0007669"/>
    <property type="project" value="TreeGrafter"/>
</dbReference>
<dbReference type="GO" id="GO:0016020">
    <property type="term" value="C:membrane"/>
    <property type="evidence" value="ECO:0007669"/>
    <property type="project" value="GOC"/>
</dbReference>
<keyword evidence="3" id="KW-0443">Lipid metabolism</keyword>
<dbReference type="GO" id="GO:0046514">
    <property type="term" value="P:ceramide catabolic process"/>
    <property type="evidence" value="ECO:0007669"/>
    <property type="project" value="InterPro"/>
</dbReference>
<dbReference type="Pfam" id="PF04734">
    <property type="entry name" value="Ceramidase_alk"/>
    <property type="match status" value="2"/>
</dbReference>
<evidence type="ECO:0000313" key="6">
    <source>
        <dbReference type="EMBL" id="AJD47945.1"/>
    </source>
</evidence>
<comment type="catalytic activity">
    <reaction evidence="3">
        <text>an N-acylsphing-4-enine + H2O = sphing-4-enine + a fatty acid</text>
        <dbReference type="Rhea" id="RHEA:20856"/>
        <dbReference type="ChEBI" id="CHEBI:15377"/>
        <dbReference type="ChEBI" id="CHEBI:28868"/>
        <dbReference type="ChEBI" id="CHEBI:52639"/>
        <dbReference type="ChEBI" id="CHEBI:57756"/>
        <dbReference type="EC" id="3.5.1.23"/>
    </reaction>
</comment>
<name>A0A0B4XMT6_9GAMM</name>
<evidence type="ECO:0000256" key="2">
    <source>
        <dbReference type="PIRSR" id="PIRSR606823-2"/>
    </source>
</evidence>
<feature type="binding site" evidence="2">
    <location>
        <position position="144"/>
    </location>
    <ligand>
        <name>Zn(2+)</name>
        <dbReference type="ChEBI" id="CHEBI:29105"/>
    </ligand>
</feature>
<dbReference type="OrthoDB" id="6899210at2"/>
<accession>A0A0B4XMT6</accession>
<comment type="cofactor">
    <cofactor evidence="2">
        <name>Zn(2+)</name>
        <dbReference type="ChEBI" id="CHEBI:29105"/>
    </cofactor>
    <text evidence="2">Binds 1 zinc ion per subunit.</text>
</comment>
<evidence type="ECO:0000313" key="7">
    <source>
        <dbReference type="Proteomes" id="UP000006764"/>
    </source>
</evidence>
<dbReference type="EMBL" id="CP004387">
    <property type="protein sequence ID" value="AJD47945.1"/>
    <property type="molecule type" value="Genomic_DNA"/>
</dbReference>
<organism evidence="6 7">
    <name type="scientific">Isoalcanivorax pacificus W11-5</name>
    <dbReference type="NCBI Taxonomy" id="391936"/>
    <lineage>
        <taxon>Bacteria</taxon>
        <taxon>Pseudomonadati</taxon>
        <taxon>Pseudomonadota</taxon>
        <taxon>Gammaproteobacteria</taxon>
        <taxon>Oceanospirillales</taxon>
        <taxon>Alcanivoracaceae</taxon>
        <taxon>Isoalcanivorax</taxon>
    </lineage>
</organism>
<dbReference type="Proteomes" id="UP000006764">
    <property type="component" value="Chromosome"/>
</dbReference>
<keyword evidence="3" id="KW-0378">Hydrolase</keyword>
<feature type="binding site" evidence="2">
    <location>
        <position position="459"/>
    </location>
    <ligand>
        <name>Zn(2+)</name>
        <dbReference type="ChEBI" id="CHEBI:29105"/>
    </ligand>
</feature>
<dbReference type="GO" id="GO:0042759">
    <property type="term" value="P:long-chain fatty acid biosynthetic process"/>
    <property type="evidence" value="ECO:0007669"/>
    <property type="project" value="TreeGrafter"/>
</dbReference>
<feature type="domain" description="Neutral/alkaline non-lysosomal ceramidase N-terminal" evidence="5">
    <location>
        <begin position="58"/>
        <end position="269"/>
    </location>
</feature>
<feature type="binding site" evidence="2">
    <location>
        <position position="265"/>
    </location>
    <ligand>
        <name>Zn(2+)</name>
        <dbReference type="ChEBI" id="CHEBI:29105"/>
    </ligand>
</feature>
<gene>
    <name evidence="6" type="ORF">S7S_07645</name>
</gene>
<sequence>MPKRRRLPRLRLFLMAVLLGTVGALTFTAWPFLTYPATTLTISRPAPLPPATSGPALAGLAESDITPPIGIPKFGYSAWARPSDGFRTRLKARAFYLHSPGQTPLALVTLDLGAGSRVLHHRVAELIAAHTDVPAHGLSLLVTHTHSGPGQFLDSDFYNVFGSNLPGFDPTLAEFLSRQIADAVIRAYRERRTARFATGQTEVYGFTRNRSLAAWARNFRLDENRLTDDMAYQAVNPTMTMLRVDLAGDDGAFYPAGALTAFSIHGTAIPPFTHPWHADVWHWLAHDVAEAIGTRYETPFTPLHGAFQATHADNSPAWVEGQRGDREARRIGGALAGHALRLFERLGTQLDDQLVTGVGSRELDLLTLAPDSRFGLCERAIVGAATAGAAKGDEVFPISWLPFIRPGQPKTLFNDNCQGAKHWMLSKLQLLLPAERFPHEALIQVVRINDLVLVNLPWEVTLESGNRIRKAVREQLPAGRWRVEISSLANGFFGYATTPEEYSLQRYEGGHTLYGPHTLDMLASQSAQLASDLFTHGSIDDLPAQWRFTLLSRDFWPVTEAPLATRTLLSAPRFTDADGLREPYWAFRFRGEHPAHLPLHEPLLHVEQQDADGHWSLLQDDQGSALQLLRLDQDAEQAEYEVRWYNPPHTPATQPRRFRVLGHAPLSSAAF</sequence>
<dbReference type="HOGENOM" id="CLU_404786_0_0_6"/>
<comment type="similarity">
    <text evidence="3">Belongs to the neutral ceramidase family.</text>
</comment>
<dbReference type="InterPro" id="IPR031329">
    <property type="entry name" value="NEUT/ALK_ceramidase_N"/>
</dbReference>
<dbReference type="STRING" id="391936.S7S_07645"/>
<keyword evidence="3" id="KW-0746">Sphingolipid metabolism</keyword>
<dbReference type="GO" id="GO:0005576">
    <property type="term" value="C:extracellular region"/>
    <property type="evidence" value="ECO:0007669"/>
    <property type="project" value="TreeGrafter"/>
</dbReference>
<evidence type="ECO:0000256" key="4">
    <source>
        <dbReference type="SAM" id="Phobius"/>
    </source>
</evidence>
<dbReference type="GO" id="GO:0017040">
    <property type="term" value="F:N-acylsphingosine amidohydrolase activity"/>
    <property type="evidence" value="ECO:0007669"/>
    <property type="project" value="UniProtKB-UniRule"/>
</dbReference>
<dbReference type="GO" id="GO:0046872">
    <property type="term" value="F:metal ion binding"/>
    <property type="evidence" value="ECO:0007669"/>
    <property type="project" value="UniProtKB-KW"/>
</dbReference>
<evidence type="ECO:0000256" key="1">
    <source>
        <dbReference type="PIRSR" id="PIRSR606823-1"/>
    </source>
</evidence>
<dbReference type="RefSeq" id="WP_008735697.1">
    <property type="nucleotide sequence ID" value="NZ_CP004387.1"/>
</dbReference>
<proteinExistence type="inferred from homology"/>
<keyword evidence="4" id="KW-1133">Transmembrane helix</keyword>
<feature type="domain" description="Neutral/alkaline non-lysosomal ceramidase N-terminal" evidence="5">
    <location>
        <begin position="414"/>
        <end position="521"/>
    </location>
</feature>
<dbReference type="PANTHER" id="PTHR12670">
    <property type="entry name" value="CERAMIDASE"/>
    <property type="match status" value="1"/>
</dbReference>
<keyword evidence="7" id="KW-1185">Reference proteome</keyword>
<keyword evidence="4" id="KW-0472">Membrane</keyword>
<dbReference type="InterPro" id="IPR006823">
    <property type="entry name" value="Ceramidase_alk"/>
</dbReference>
<keyword evidence="4" id="KW-0812">Transmembrane</keyword>
<keyword evidence="2" id="KW-0479">Metal-binding</keyword>
<protein>
    <recommendedName>
        <fullName evidence="3">Neutral ceramidase</fullName>
        <ecNumber evidence="3">3.5.1.23</ecNumber>
    </recommendedName>
</protein>
<dbReference type="KEGG" id="apac:S7S_07645"/>
<feature type="binding site" evidence="2">
    <location>
        <position position="495"/>
    </location>
    <ligand>
        <name>Zn(2+)</name>
        <dbReference type="ChEBI" id="CHEBI:29105"/>
    </ligand>
</feature>
<feature type="transmembrane region" description="Helical" evidence="4">
    <location>
        <begin position="12"/>
        <end position="33"/>
    </location>
</feature>
<dbReference type="AlphaFoldDB" id="A0A0B4XMT6"/>
<dbReference type="EC" id="3.5.1.23" evidence="3"/>
<keyword evidence="2" id="KW-0862">Zinc</keyword>
<dbReference type="PANTHER" id="PTHR12670:SF1">
    <property type="entry name" value="NEUTRAL CERAMIDASE"/>
    <property type="match status" value="1"/>
</dbReference>
<evidence type="ECO:0000256" key="3">
    <source>
        <dbReference type="RuleBase" id="RU366019"/>
    </source>
</evidence>
<reference evidence="6 7" key="1">
    <citation type="journal article" date="2012" name="J. Bacteriol.">
        <title>Genome sequence of an alkane-degrading bacterium, Alcanivorax pacificus type strain W11-5, isolated from deep sea sediment.</title>
        <authorList>
            <person name="Lai Q."/>
            <person name="Shao Z."/>
        </authorList>
    </citation>
    <scope>NUCLEOTIDE SEQUENCE [LARGE SCALE GENOMIC DNA]</scope>
    <source>
        <strain evidence="6 7">W11-5</strain>
    </source>
</reference>
<feature type="active site" description="Nucleophile" evidence="1">
    <location>
        <position position="315"/>
    </location>
</feature>